<evidence type="ECO:0008006" key="6">
    <source>
        <dbReference type="Google" id="ProtNLM"/>
    </source>
</evidence>
<dbReference type="Proteomes" id="UP001273799">
    <property type="component" value="Unassembled WGS sequence"/>
</dbReference>
<reference evidence="1" key="4">
    <citation type="submission" date="2023-10" db="EMBL/GenBank/DDBJ databases">
        <title>Whole Genome based description of the genera Actinobaculum and Actinotignum reveals a complex phylogenetic relationship within the species included in the genus Actinotignum.</title>
        <authorList>
            <person name="Jensen C.S."/>
            <person name="Dargis R."/>
            <person name="Kemp M."/>
            <person name="Christensen J.J."/>
        </authorList>
    </citation>
    <scope>NUCLEOTIDE SEQUENCE</scope>
    <source>
        <strain evidence="1">Actinobaculum_suis_CCUG19206T</strain>
    </source>
</reference>
<evidence type="ECO:0000313" key="1">
    <source>
        <dbReference type="EMBL" id="MDY5153762.1"/>
    </source>
</evidence>
<evidence type="ECO:0000313" key="3">
    <source>
        <dbReference type="EMBL" id="VDG76615.1"/>
    </source>
</evidence>
<dbReference type="Proteomes" id="UP000182744">
    <property type="component" value="Unassembled WGS sequence"/>
</dbReference>
<gene>
    <name evidence="3" type="ORF">NCTC10327_01257</name>
    <name evidence="1" type="ORF">R6G71_06880</name>
    <name evidence="2" type="ORF">SAMN05421878_10551</name>
</gene>
<dbReference type="EMBL" id="JAWNFU010000004">
    <property type="protein sequence ID" value="MDY5153762.1"/>
    <property type="molecule type" value="Genomic_DNA"/>
</dbReference>
<dbReference type="Proteomes" id="UP000269974">
    <property type="component" value="Unassembled WGS sequence"/>
</dbReference>
<evidence type="ECO:0000313" key="4">
    <source>
        <dbReference type="Proteomes" id="UP000182744"/>
    </source>
</evidence>
<dbReference type="Gene3D" id="3.40.50.300">
    <property type="entry name" value="P-loop containing nucleotide triphosphate hydrolases"/>
    <property type="match status" value="1"/>
</dbReference>
<dbReference type="InterPro" id="IPR027417">
    <property type="entry name" value="P-loop_NTPase"/>
</dbReference>
<evidence type="ECO:0000313" key="2">
    <source>
        <dbReference type="EMBL" id="SDE27816.1"/>
    </source>
</evidence>
<dbReference type="EMBL" id="UYIO01000001">
    <property type="protein sequence ID" value="VDG76615.1"/>
    <property type="molecule type" value="Genomic_DNA"/>
</dbReference>
<keyword evidence="4" id="KW-1185">Reference proteome</keyword>
<reference evidence="2" key="1">
    <citation type="submission" date="2016-10" db="EMBL/GenBank/DDBJ databases">
        <authorList>
            <person name="de Groot N.N."/>
        </authorList>
    </citation>
    <scope>NUCLEOTIDE SEQUENCE [LARGE SCALE GENOMIC DNA]</scope>
    <source>
        <strain evidence="2">DSM 20639</strain>
    </source>
</reference>
<dbReference type="AlphaFoldDB" id="A0A1G7BN14"/>
<reference evidence="4" key="2">
    <citation type="submission" date="2016-10" db="EMBL/GenBank/DDBJ databases">
        <authorList>
            <person name="Varghese N."/>
        </authorList>
    </citation>
    <scope>NUCLEOTIDE SEQUENCE [LARGE SCALE GENOMIC DNA]</scope>
    <source>
        <strain evidence="4">DSM 20639</strain>
    </source>
</reference>
<evidence type="ECO:0000313" key="5">
    <source>
        <dbReference type="Proteomes" id="UP000269974"/>
    </source>
</evidence>
<dbReference type="EMBL" id="FNAU01000005">
    <property type="protein sequence ID" value="SDE27816.1"/>
    <property type="molecule type" value="Genomic_DNA"/>
</dbReference>
<reference evidence="3 5" key="3">
    <citation type="submission" date="2018-11" db="EMBL/GenBank/DDBJ databases">
        <authorList>
            <consortium name="Pathogen Informatics"/>
        </authorList>
    </citation>
    <scope>NUCLEOTIDE SEQUENCE [LARGE SCALE GENOMIC DNA]</scope>
    <source>
        <strain evidence="3 5">NCTC10327</strain>
    </source>
</reference>
<organism evidence="2 4">
    <name type="scientific">Actinobaculum suis</name>
    <dbReference type="NCBI Taxonomy" id="1657"/>
    <lineage>
        <taxon>Bacteria</taxon>
        <taxon>Bacillati</taxon>
        <taxon>Actinomycetota</taxon>
        <taxon>Actinomycetes</taxon>
        <taxon>Actinomycetales</taxon>
        <taxon>Actinomycetaceae</taxon>
        <taxon>Actinobaculum</taxon>
    </lineage>
</organism>
<name>A0A1G7BN14_9ACTO</name>
<dbReference type="RefSeq" id="WP_083330046.1">
    <property type="nucleotide sequence ID" value="NZ_FNAU01000005.1"/>
</dbReference>
<sequence length="397" mass="42677">MTTTDSFDLAFEIAQLLERKNRHLSDSPSEGMAAATGVEEVALEPRRLRRAKKSYNARGLHALLRQTDNQGFSLRRGRGVTPQAGDFVLARVTTIGQHKRLESQTSRRRHLFEGDEIIVAYGNRYAPDQFLAEVPRNLNYTNLVAAGGMAGRVIEKHANIQPATVIEPLGLICDSEGVLSMSRLADHQIRPWQQAQNEYAQLKNRPHITVVFGSSMNSGKSTTLGCLVNGISAAGLTVNAGKATGTGAGNDAGLFRDAGANRVVDFTDFGLSSTFTLSMEDVKNVLFSMVASLCEDSPDVVLIEIADGIYQGETAALMRDPDFGELVDSVVFACGEALSAAAGVGLIRDAKLPLKAVSGRLTSSPLITQEAVEVVDVPIIPTFDLCKPHIARETIGL</sequence>
<protein>
    <recommendedName>
        <fullName evidence="6">DUF1611 domain-containing protein</fullName>
    </recommendedName>
</protein>
<dbReference type="SUPFAM" id="SSF52540">
    <property type="entry name" value="P-loop containing nucleoside triphosphate hydrolases"/>
    <property type="match status" value="1"/>
</dbReference>
<proteinExistence type="predicted"/>
<accession>A0A1G7BN14</accession>